<proteinExistence type="predicted"/>
<accession>A0A6P1W483</accession>
<reference evidence="1 2" key="1">
    <citation type="submission" date="2019-11" db="EMBL/GenBank/DDBJ databases">
        <title>Spirosoma endbachense sp. nov., isolated from a natural salt meadow.</title>
        <authorList>
            <person name="Rojas J."/>
            <person name="Ambika Manirajan B."/>
            <person name="Ratering S."/>
            <person name="Suarez C."/>
            <person name="Geissler-Plaum R."/>
            <person name="Schnell S."/>
        </authorList>
    </citation>
    <scope>NUCLEOTIDE SEQUENCE [LARGE SCALE GENOMIC DNA]</scope>
    <source>
        <strain evidence="1 2">I-24</strain>
    </source>
</reference>
<evidence type="ECO:0000313" key="2">
    <source>
        <dbReference type="Proteomes" id="UP000464577"/>
    </source>
</evidence>
<dbReference type="EMBL" id="CP045997">
    <property type="protein sequence ID" value="QHV98819.1"/>
    <property type="molecule type" value="Genomic_DNA"/>
</dbReference>
<dbReference type="Proteomes" id="UP000464577">
    <property type="component" value="Chromosome"/>
</dbReference>
<keyword evidence="2" id="KW-1185">Reference proteome</keyword>
<dbReference type="AlphaFoldDB" id="A0A6P1W483"/>
<name>A0A6P1W483_9BACT</name>
<evidence type="ECO:0000313" key="1">
    <source>
        <dbReference type="EMBL" id="QHV98819.1"/>
    </source>
</evidence>
<organism evidence="1 2">
    <name type="scientific">Spirosoma endbachense</name>
    <dbReference type="NCBI Taxonomy" id="2666025"/>
    <lineage>
        <taxon>Bacteria</taxon>
        <taxon>Pseudomonadati</taxon>
        <taxon>Bacteroidota</taxon>
        <taxon>Cytophagia</taxon>
        <taxon>Cytophagales</taxon>
        <taxon>Cytophagaceae</taxon>
        <taxon>Spirosoma</taxon>
    </lineage>
</organism>
<dbReference type="KEGG" id="senf:GJR95_29125"/>
<gene>
    <name evidence="1" type="ORF">GJR95_29125</name>
</gene>
<protein>
    <submittedName>
        <fullName evidence="1">Uncharacterized protein</fullName>
    </submittedName>
</protein>
<sequence length="176" mass="19866">MSNMSFFASFQRRLRVPFLSTFFVACLFLISLVALAQVTLKYRMLNGYFLSNDAPVNKGKPTLFVFEQAETFEKVFKPATTMSKRPDVPNFNKEMVVGIALPATNKPPKLSISRVFVQDSVMTIRYIRMADTTLNKTPLSFTTQPMLLVALPTQSVLSTRLIENGKVVLTLKKQDD</sequence>